<dbReference type="Gene3D" id="3.40.190.10">
    <property type="entry name" value="Periplasmic binding protein-like II"/>
    <property type="match status" value="2"/>
</dbReference>
<accession>A0A9P7VAP3</accession>
<dbReference type="SUPFAM" id="SSF53850">
    <property type="entry name" value="Periplasmic binding protein-like II"/>
    <property type="match status" value="1"/>
</dbReference>
<evidence type="ECO:0000313" key="5">
    <source>
        <dbReference type="EMBL" id="KAG7194377.1"/>
    </source>
</evidence>
<evidence type="ECO:0000259" key="4">
    <source>
        <dbReference type="Pfam" id="PF22384"/>
    </source>
</evidence>
<comment type="similarity">
    <text evidence="2">Belongs to the bacterial solute-binding protein SsuA/TauA family.</text>
</comment>
<dbReference type="GO" id="GO:0042597">
    <property type="term" value="C:periplasmic space"/>
    <property type="evidence" value="ECO:0007669"/>
    <property type="project" value="UniProtKB-SubCell"/>
</dbReference>
<comment type="subcellular location">
    <subcellularLocation>
        <location evidence="1">Periplasm</location>
    </subcellularLocation>
</comment>
<dbReference type="CDD" id="cd13637">
    <property type="entry name" value="PBP2_Ca3427_like"/>
    <property type="match status" value="1"/>
</dbReference>
<dbReference type="PANTHER" id="PTHR30024">
    <property type="entry name" value="ALIPHATIC SULFONATES-BINDING PROTEIN-RELATED"/>
    <property type="match status" value="1"/>
</dbReference>
<feature type="domain" description="Ca3427-like PBP 2" evidence="4">
    <location>
        <begin position="88"/>
        <end position="189"/>
    </location>
</feature>
<comment type="caution">
    <text evidence="5">The sequence shown here is derived from an EMBL/GenBank/DDBJ whole genome shotgun (WGS) entry which is preliminary data.</text>
</comment>
<evidence type="ECO:0000256" key="1">
    <source>
        <dbReference type="ARBA" id="ARBA00004418"/>
    </source>
</evidence>
<protein>
    <recommendedName>
        <fullName evidence="4">Ca3427-like PBP 2 domain-containing protein</fullName>
    </recommendedName>
</protein>
<evidence type="ECO:0000256" key="2">
    <source>
        <dbReference type="ARBA" id="ARBA00010742"/>
    </source>
</evidence>
<dbReference type="PANTHER" id="PTHR30024:SF47">
    <property type="entry name" value="TAURINE-BINDING PERIPLASMIC PROTEIN"/>
    <property type="match status" value="1"/>
</dbReference>
<dbReference type="EMBL" id="JAHMUF010000007">
    <property type="protein sequence ID" value="KAG7194377.1"/>
    <property type="molecule type" value="Genomic_DNA"/>
</dbReference>
<dbReference type="AlphaFoldDB" id="A0A9P7VAP3"/>
<reference evidence="5" key="1">
    <citation type="submission" date="2021-03" db="EMBL/GenBank/DDBJ databases">
        <authorList>
            <person name="Palmer J.M."/>
        </authorList>
    </citation>
    <scope>NUCLEOTIDE SEQUENCE</scope>
    <source>
        <strain evidence="5">ARV_011</strain>
    </source>
</reference>
<proteinExistence type="inferred from homology"/>
<dbReference type="InterPro" id="IPR054364">
    <property type="entry name" value="Ca3427-like_PBP2"/>
</dbReference>
<evidence type="ECO:0000313" key="6">
    <source>
        <dbReference type="Proteomes" id="UP000790833"/>
    </source>
</evidence>
<dbReference type="Proteomes" id="UP000790833">
    <property type="component" value="Unassembled WGS sequence"/>
</dbReference>
<organism evidence="5 6">
    <name type="scientific">Scheffersomyces spartinae</name>
    <dbReference type="NCBI Taxonomy" id="45513"/>
    <lineage>
        <taxon>Eukaryota</taxon>
        <taxon>Fungi</taxon>
        <taxon>Dikarya</taxon>
        <taxon>Ascomycota</taxon>
        <taxon>Saccharomycotina</taxon>
        <taxon>Pichiomycetes</taxon>
        <taxon>Debaryomycetaceae</taxon>
        <taxon>Scheffersomyces</taxon>
    </lineage>
</organism>
<keyword evidence="6" id="KW-1185">Reference proteome</keyword>
<keyword evidence="3" id="KW-0732">Signal</keyword>
<evidence type="ECO:0000256" key="3">
    <source>
        <dbReference type="ARBA" id="ARBA00022729"/>
    </source>
</evidence>
<dbReference type="Pfam" id="PF22384">
    <property type="entry name" value="PBP2_Ca3427_like"/>
    <property type="match status" value="1"/>
</dbReference>
<dbReference type="OrthoDB" id="1363at2759"/>
<dbReference type="RefSeq" id="XP_043049924.1">
    <property type="nucleotide sequence ID" value="XM_043195258.1"/>
</dbReference>
<name>A0A9P7VAP3_9ASCO</name>
<sequence>MANLKVAYVPEHFSTPLFFANDEKYFAAKNISVEFVPVPEGTGRLIKLVSSKEVDIAIGLTEGFIADVAKGNGAYQIVDTYVKSPLCWAISSGNPRNDIQKPDDLQGKTIGVSRIGSGSYIMSYVLGLQLNFQEPYFNDFKVCSNFKTLRESVNHKTEDVSLYSDAFMWEHFTSKKYYDNGEIKKIGEIYTPWPSWVITVNQETLKSKTNDIKNFLVSVNQGIHHFLENPEKATKWISDNLDYSEEDAQSWLKTVEFNDQLGQVPIDWVKVVEKTADTLKIAGVLTDDDATIDSRLKAGVLSKPL</sequence>
<gene>
    <name evidence="5" type="ORF">KQ657_004589</name>
</gene>
<dbReference type="GeneID" id="66117963"/>